<organism evidence="2">
    <name type="scientific">Chromera velia CCMP2878</name>
    <dbReference type="NCBI Taxonomy" id="1169474"/>
    <lineage>
        <taxon>Eukaryota</taxon>
        <taxon>Sar</taxon>
        <taxon>Alveolata</taxon>
        <taxon>Colpodellida</taxon>
        <taxon>Chromeraceae</taxon>
        <taxon>Chromera</taxon>
    </lineage>
</organism>
<keyword evidence="1" id="KW-0472">Membrane</keyword>
<dbReference type="EMBL" id="CDMZ01005940">
    <property type="protein sequence ID" value="CEM56080.1"/>
    <property type="molecule type" value="Genomic_DNA"/>
</dbReference>
<keyword evidence="1" id="KW-0812">Transmembrane</keyword>
<reference evidence="2" key="1">
    <citation type="submission" date="2014-11" db="EMBL/GenBank/DDBJ databases">
        <authorList>
            <person name="Otto D Thomas"/>
            <person name="Naeem Raeece"/>
        </authorList>
    </citation>
    <scope>NUCLEOTIDE SEQUENCE</scope>
</reference>
<accession>A0A0G4IFY3</accession>
<protein>
    <submittedName>
        <fullName evidence="2">Uncharacterized protein</fullName>
    </submittedName>
</protein>
<sequence>MQGSKGTFLLAATCACLVSFHVILFWFTHSSHNSKSSRKNWRVLNISRHKGTMNEVFFAATSLGFNVTNHLHPAYNEPDEENAREYWGEHKELFSQFDLVITSDTASLALIFVGQPEFRGKLLCLICNRFDYGQNDRRTAYHNYFLRMLTNHKDVIVRPNCDFELLYLREKLAPYRSFEPLFPAWLNLPPMPSLYPIGEATGVLNFEDPTPKSVQKNETLFVIPYFNEKKHNVSAVLDRLGVRYFFNPSGTQAYGGPSAIREFRALLHLPYSPCTIAMWENLRIGQVYFLPTPRFQDKLSRQAGWWFQFVNFAKYHLKTEWYRPENKDLFVYFDSWEDIPRLLEMTDFEAKRENVRKFMNRHKELMLRRWDEVLIQLTER</sequence>
<evidence type="ECO:0000313" key="2">
    <source>
        <dbReference type="EMBL" id="CEM56080.1"/>
    </source>
</evidence>
<name>A0A0G4IFY3_9ALVE</name>
<gene>
    <name evidence="2" type="ORF">Cvel_14074</name>
</gene>
<keyword evidence="1" id="KW-1133">Transmembrane helix</keyword>
<dbReference type="VEuPathDB" id="CryptoDB:Cvel_14074"/>
<feature type="transmembrane region" description="Helical" evidence="1">
    <location>
        <begin position="7"/>
        <end position="27"/>
    </location>
</feature>
<dbReference type="AlphaFoldDB" id="A0A0G4IFY3"/>
<evidence type="ECO:0000256" key="1">
    <source>
        <dbReference type="SAM" id="Phobius"/>
    </source>
</evidence>
<dbReference type="PROSITE" id="PS51257">
    <property type="entry name" value="PROKAR_LIPOPROTEIN"/>
    <property type="match status" value="1"/>
</dbReference>
<proteinExistence type="predicted"/>